<feature type="region of interest" description="Disordered" evidence="1">
    <location>
        <begin position="24"/>
        <end position="43"/>
    </location>
</feature>
<name>A0AA46THU8_9ACTN</name>
<gene>
    <name evidence="3" type="ORF">L0C25_00680</name>
</gene>
<feature type="signal peptide" evidence="2">
    <location>
        <begin position="1"/>
        <end position="20"/>
    </location>
</feature>
<dbReference type="RefSeq" id="WP_271634453.1">
    <property type="nucleotide sequence ID" value="NZ_CP094970.1"/>
</dbReference>
<keyword evidence="2" id="KW-0732">Signal</keyword>
<dbReference type="PROSITE" id="PS51257">
    <property type="entry name" value="PROKAR_LIPOPROTEIN"/>
    <property type="match status" value="1"/>
</dbReference>
<keyword evidence="4" id="KW-1185">Reference proteome</keyword>
<dbReference type="EMBL" id="CP094970">
    <property type="protein sequence ID" value="UYM05634.1"/>
    <property type="molecule type" value="Genomic_DNA"/>
</dbReference>
<reference evidence="3" key="1">
    <citation type="submission" date="2022-01" db="EMBL/GenBank/DDBJ databases">
        <title>Nocardioidaceae gen. sp. A5X3R13.</title>
        <authorList>
            <person name="Lopez Marin M.A."/>
            <person name="Uhlik O."/>
        </authorList>
    </citation>
    <scope>NUCLEOTIDE SEQUENCE</scope>
    <source>
        <strain evidence="3">A5X3R13</strain>
    </source>
</reference>
<feature type="chain" id="PRO_5041371906" description="Lipoprotein" evidence="2">
    <location>
        <begin position="21"/>
        <end position="146"/>
    </location>
</feature>
<evidence type="ECO:0008006" key="5">
    <source>
        <dbReference type="Google" id="ProtNLM"/>
    </source>
</evidence>
<organism evidence="3 4">
    <name type="scientific">Solicola gregarius</name>
    <dbReference type="NCBI Taxonomy" id="2908642"/>
    <lineage>
        <taxon>Bacteria</taxon>
        <taxon>Bacillati</taxon>
        <taxon>Actinomycetota</taxon>
        <taxon>Actinomycetes</taxon>
        <taxon>Propionibacteriales</taxon>
        <taxon>Nocardioidaceae</taxon>
        <taxon>Solicola</taxon>
    </lineage>
</organism>
<accession>A0AA46THU8</accession>
<evidence type="ECO:0000256" key="1">
    <source>
        <dbReference type="SAM" id="MobiDB-lite"/>
    </source>
</evidence>
<proteinExistence type="predicted"/>
<dbReference type="KEGG" id="sgrg:L0C25_00680"/>
<evidence type="ECO:0000313" key="3">
    <source>
        <dbReference type="EMBL" id="UYM05634.1"/>
    </source>
</evidence>
<dbReference type="Proteomes" id="UP001164390">
    <property type="component" value="Chromosome"/>
</dbReference>
<sequence>MKPRKLASLAIPLSAALLLAGCGDDTSSQNEPDEGPTGQTPQLLTWDKTASSSMEALVHGALSVNDAGCFALGADVLLAPPGSKVVNNGDAIRVPNIGKVDVGDDVDGSGGYLTATDAKFSEAELSCLPDDGSDPEFAVLDHRGDK</sequence>
<evidence type="ECO:0000313" key="4">
    <source>
        <dbReference type="Proteomes" id="UP001164390"/>
    </source>
</evidence>
<evidence type="ECO:0000256" key="2">
    <source>
        <dbReference type="SAM" id="SignalP"/>
    </source>
</evidence>
<dbReference type="AlphaFoldDB" id="A0AA46THU8"/>
<protein>
    <recommendedName>
        <fullName evidence="5">Lipoprotein</fullName>
    </recommendedName>
</protein>
<feature type="region of interest" description="Disordered" evidence="1">
    <location>
        <begin position="126"/>
        <end position="146"/>
    </location>
</feature>